<dbReference type="Gene3D" id="3.30.700.10">
    <property type="entry name" value="Glycoprotein, Type 4 Pilin"/>
    <property type="match status" value="1"/>
</dbReference>
<evidence type="ECO:0000313" key="7">
    <source>
        <dbReference type="EMBL" id="ADE56901.1"/>
    </source>
</evidence>
<evidence type="ECO:0000256" key="2">
    <source>
        <dbReference type="ARBA" id="ARBA00004418"/>
    </source>
</evidence>
<dbReference type="GO" id="GO:0009279">
    <property type="term" value="C:cell outer membrane"/>
    <property type="evidence" value="ECO:0007669"/>
    <property type="project" value="UniProtKB-SubCell"/>
</dbReference>
<dbReference type="PROSITE" id="PS00409">
    <property type="entry name" value="PROKAR_NTER_METHYL"/>
    <property type="match status" value="1"/>
</dbReference>
<organism evidence="7 8">
    <name type="scientific">Aminobacterium colombiense (strain DSM 12261 / ALA-1)</name>
    <dbReference type="NCBI Taxonomy" id="572547"/>
    <lineage>
        <taxon>Bacteria</taxon>
        <taxon>Thermotogati</taxon>
        <taxon>Synergistota</taxon>
        <taxon>Synergistia</taxon>
        <taxon>Synergistales</taxon>
        <taxon>Aminobacteriaceae</taxon>
        <taxon>Aminobacterium</taxon>
    </lineage>
</organism>
<keyword evidence="8" id="KW-1185">Reference proteome</keyword>
<dbReference type="SUPFAM" id="SSF54523">
    <property type="entry name" value="Pili subunits"/>
    <property type="match status" value="1"/>
</dbReference>
<evidence type="ECO:0000256" key="1">
    <source>
        <dbReference type="ARBA" id="ARBA00004203"/>
    </source>
</evidence>
<name>D5EEB9_AMICL</name>
<dbReference type="PRINTS" id="PR00813">
    <property type="entry name" value="BCTERIALGSPG"/>
</dbReference>
<keyword evidence="3" id="KW-0488">Methylation</keyword>
<dbReference type="Pfam" id="PF07963">
    <property type="entry name" value="N_methyl"/>
    <property type="match status" value="1"/>
</dbReference>
<evidence type="ECO:0008006" key="9">
    <source>
        <dbReference type="Google" id="ProtNLM"/>
    </source>
</evidence>
<dbReference type="GO" id="GO:0015628">
    <property type="term" value="P:protein secretion by the type II secretion system"/>
    <property type="evidence" value="ECO:0007669"/>
    <property type="project" value="InterPro"/>
</dbReference>
<dbReference type="KEGG" id="aco:Amico_0768"/>
<dbReference type="HOGENOM" id="CLU_1745833_0_0_0"/>
<gene>
    <name evidence="7" type="ordered locus">Amico_0768</name>
</gene>
<keyword evidence="6" id="KW-0472">Membrane</keyword>
<dbReference type="InterPro" id="IPR012902">
    <property type="entry name" value="N_methyl_site"/>
</dbReference>
<keyword evidence="6" id="KW-0812">Transmembrane</keyword>
<dbReference type="GO" id="GO:0042597">
    <property type="term" value="C:periplasmic space"/>
    <property type="evidence" value="ECO:0007669"/>
    <property type="project" value="UniProtKB-SubCell"/>
</dbReference>
<keyword evidence="4" id="KW-0574">Periplasm</keyword>
<dbReference type="GO" id="GO:0015627">
    <property type="term" value="C:type II protein secretion system complex"/>
    <property type="evidence" value="ECO:0007669"/>
    <property type="project" value="InterPro"/>
</dbReference>
<comment type="subcellular location">
    <subcellularLocation>
        <location evidence="1">Cell outer membrane</location>
        <topology evidence="1">Single-pass membrane protein</topology>
    </subcellularLocation>
    <subcellularLocation>
        <location evidence="2">Periplasm</location>
    </subcellularLocation>
</comment>
<dbReference type="RefSeq" id="WP_013048167.1">
    <property type="nucleotide sequence ID" value="NC_014011.1"/>
</dbReference>
<dbReference type="AlphaFoldDB" id="D5EEB9"/>
<keyword evidence="5" id="KW-0998">Cell outer membrane</keyword>
<dbReference type="InterPro" id="IPR045584">
    <property type="entry name" value="Pilin-like"/>
</dbReference>
<dbReference type="Proteomes" id="UP000002366">
    <property type="component" value="Chromosome"/>
</dbReference>
<evidence type="ECO:0000313" key="8">
    <source>
        <dbReference type="Proteomes" id="UP000002366"/>
    </source>
</evidence>
<evidence type="ECO:0000256" key="6">
    <source>
        <dbReference type="SAM" id="Phobius"/>
    </source>
</evidence>
<keyword evidence="6" id="KW-1133">Transmembrane helix</keyword>
<dbReference type="eggNOG" id="COG2165">
    <property type="taxonomic scope" value="Bacteria"/>
</dbReference>
<accession>D5EEB9</accession>
<dbReference type="STRING" id="572547.Amico_0768"/>
<evidence type="ECO:0000256" key="5">
    <source>
        <dbReference type="ARBA" id="ARBA00023237"/>
    </source>
</evidence>
<reference evidence="7 8" key="1">
    <citation type="journal article" date="2010" name="Stand. Genomic Sci.">
        <title>Complete genome sequence of Aminobacterium colombiense type strain (ALA-1).</title>
        <authorList>
            <person name="Chertkov O."/>
            <person name="Sikorski J."/>
            <person name="Brambilla E."/>
            <person name="Lapidus A."/>
            <person name="Copeland A."/>
            <person name="Glavina Del Rio T."/>
            <person name="Nolan M."/>
            <person name="Lucas S."/>
            <person name="Tice H."/>
            <person name="Cheng J.F."/>
            <person name="Han C."/>
            <person name="Detter J.C."/>
            <person name="Bruce D."/>
            <person name="Tapia R."/>
            <person name="Goodwin L."/>
            <person name="Pitluck S."/>
            <person name="Liolios K."/>
            <person name="Ivanova N."/>
            <person name="Mavromatis K."/>
            <person name="Ovchinnikova G."/>
            <person name="Pati A."/>
            <person name="Chen A."/>
            <person name="Palaniappan K."/>
            <person name="Land M."/>
            <person name="Hauser L."/>
            <person name="Chang Y.J."/>
            <person name="Jeffries C.D."/>
            <person name="Spring S."/>
            <person name="Rohde M."/>
            <person name="Goker M."/>
            <person name="Bristow J."/>
            <person name="Eisen J.A."/>
            <person name="Markowitz V."/>
            <person name="Hugenholtz P."/>
            <person name="Kyrpides N.C."/>
            <person name="Klenk H.P."/>
        </authorList>
    </citation>
    <scope>NUCLEOTIDE SEQUENCE [LARGE SCALE GENOMIC DNA]</scope>
    <source>
        <strain evidence="8">DSM 12261 / ALA-1</strain>
    </source>
</reference>
<protein>
    <recommendedName>
        <fullName evidence="9">Prepilin-type N-terminal cleavage/methylation domain-containing protein</fullName>
    </recommendedName>
</protein>
<feature type="transmembrane region" description="Helical" evidence="6">
    <location>
        <begin position="12"/>
        <end position="34"/>
    </location>
</feature>
<proteinExistence type="predicted"/>
<evidence type="ECO:0000256" key="4">
    <source>
        <dbReference type="ARBA" id="ARBA00022764"/>
    </source>
</evidence>
<dbReference type="OrthoDB" id="5826at2"/>
<dbReference type="EMBL" id="CP001997">
    <property type="protein sequence ID" value="ADE56901.1"/>
    <property type="molecule type" value="Genomic_DNA"/>
</dbReference>
<dbReference type="NCBIfam" id="TIGR02532">
    <property type="entry name" value="IV_pilin_GFxxxE"/>
    <property type="match status" value="1"/>
</dbReference>
<dbReference type="InterPro" id="IPR000983">
    <property type="entry name" value="Bac_GSPG_pilin"/>
</dbReference>
<sequence>MKLSTRKEKGFSLIELLVVLMVIGLLSGGVVIAATRTIASAKAVRVLSDLNSIRFAYIMYSVDEEDLDGVLSDITLLDPFLDSSLLNGKYSICEEEDSIYVGTGPLDKKVLLRLAKHSSESGLYSSLTAAPPITSYDSETGKWVWLKVQ</sequence>
<evidence type="ECO:0000256" key="3">
    <source>
        <dbReference type="ARBA" id="ARBA00022481"/>
    </source>
</evidence>